<reference evidence="2 3" key="1">
    <citation type="submission" date="2023-05" db="EMBL/GenBank/DDBJ databases">
        <title>B98-5 Cell Line De Novo Hybrid Assembly: An Optical Mapping Approach.</title>
        <authorList>
            <person name="Kananen K."/>
            <person name="Auerbach J.A."/>
            <person name="Kautto E."/>
            <person name="Blachly J.S."/>
        </authorList>
    </citation>
    <scope>NUCLEOTIDE SEQUENCE [LARGE SCALE GENOMIC DNA]</scope>
    <source>
        <strain evidence="2">B95-8</strain>
        <tissue evidence="2">Cell line</tissue>
    </source>
</reference>
<keyword evidence="3" id="KW-1185">Reference proteome</keyword>
<dbReference type="EMBL" id="JASSZA010000015">
    <property type="protein sequence ID" value="KAK2092320.1"/>
    <property type="molecule type" value="Genomic_DNA"/>
</dbReference>
<comment type="caution">
    <text evidence="2">The sequence shown here is derived from an EMBL/GenBank/DDBJ whole genome shotgun (WGS) entry which is preliminary data.</text>
</comment>
<feature type="compositionally biased region" description="Polar residues" evidence="1">
    <location>
        <begin position="49"/>
        <end position="62"/>
    </location>
</feature>
<dbReference type="Proteomes" id="UP001266305">
    <property type="component" value="Unassembled WGS sequence"/>
</dbReference>
<evidence type="ECO:0000313" key="2">
    <source>
        <dbReference type="EMBL" id="KAK2092320.1"/>
    </source>
</evidence>
<feature type="region of interest" description="Disordered" evidence="1">
    <location>
        <begin position="49"/>
        <end position="75"/>
    </location>
</feature>
<protein>
    <submittedName>
        <fullName evidence="2">Coiled-coil domain-containing protein 66</fullName>
    </submittedName>
</protein>
<gene>
    <name evidence="2" type="primary">CCDC66</name>
    <name evidence="2" type="ORF">P7K49_028848</name>
</gene>
<evidence type="ECO:0000313" key="3">
    <source>
        <dbReference type="Proteomes" id="UP001266305"/>
    </source>
</evidence>
<feature type="region of interest" description="Disordered" evidence="1">
    <location>
        <begin position="125"/>
        <end position="145"/>
    </location>
</feature>
<evidence type="ECO:0000256" key="1">
    <source>
        <dbReference type="SAM" id="MobiDB-lite"/>
    </source>
</evidence>
<dbReference type="PANTHER" id="PTHR22736:SF2">
    <property type="entry name" value="COILED-COIL DOMAIN-CONTAINING PROTEIN 66"/>
    <property type="match status" value="1"/>
</dbReference>
<sequence length="170" mass="19558">MELLHLVEKNSPGHLYPNRGISPEILHSSHQVESKFRWHLVKKEKEPLNINSFSKESSQSSPVPAVKKRNQQTQNTLYLPLKNSSYERENLISGSNQTELSSGISESSHFIPYVRTNEIYYLDPDAPLSRPSTQDSRYQHSQNCGQEQQLFDSDCVRDPCLNPNFVKNRD</sequence>
<dbReference type="InterPro" id="IPR039183">
    <property type="entry name" value="CCD66"/>
</dbReference>
<dbReference type="PANTHER" id="PTHR22736">
    <property type="entry name" value="COILED-COIL DOMAIN-CONTAINING PROTEIN 66"/>
    <property type="match status" value="1"/>
</dbReference>
<name>A0ABQ9U6D3_SAGOE</name>
<organism evidence="2 3">
    <name type="scientific">Saguinus oedipus</name>
    <name type="common">Cotton-top tamarin</name>
    <name type="synonym">Oedipomidas oedipus</name>
    <dbReference type="NCBI Taxonomy" id="9490"/>
    <lineage>
        <taxon>Eukaryota</taxon>
        <taxon>Metazoa</taxon>
        <taxon>Chordata</taxon>
        <taxon>Craniata</taxon>
        <taxon>Vertebrata</taxon>
        <taxon>Euteleostomi</taxon>
        <taxon>Mammalia</taxon>
        <taxon>Eutheria</taxon>
        <taxon>Euarchontoglires</taxon>
        <taxon>Primates</taxon>
        <taxon>Haplorrhini</taxon>
        <taxon>Platyrrhini</taxon>
        <taxon>Cebidae</taxon>
        <taxon>Callitrichinae</taxon>
        <taxon>Saguinus</taxon>
    </lineage>
</organism>
<proteinExistence type="predicted"/>
<feature type="compositionally biased region" description="Polar residues" evidence="1">
    <location>
        <begin position="130"/>
        <end position="145"/>
    </location>
</feature>
<accession>A0ABQ9U6D3</accession>